<dbReference type="EMBL" id="KF234407">
    <property type="protein sequence ID" value="AHZ33716.1"/>
    <property type="molecule type" value="Genomic_DNA"/>
</dbReference>
<dbReference type="InterPro" id="IPR007585">
    <property type="entry name" value="Poxvirus_E2"/>
</dbReference>
<name>A0A0F6N1L8_ORFV</name>
<dbReference type="InterPro" id="IPR021155">
    <property type="entry name" value="Poxvirus_E2/O1"/>
</dbReference>
<evidence type="ECO:0000313" key="2">
    <source>
        <dbReference type="Proteomes" id="UP000150883"/>
    </source>
</evidence>
<organismHost>
    <name type="scientific">Capra hircus</name>
    <name type="common">Goat</name>
    <dbReference type="NCBI Taxonomy" id="9925"/>
</organismHost>
<protein>
    <submittedName>
        <fullName evidence="1">Uncharacterized protein</fullName>
    </submittedName>
</protein>
<sequence length="725" mass="80868">MLQLLKRFVGATVAAGGTERAFAALSTSEAMELVLAGVHPKHLPRRLYARVAAEHPTHLHLFRPQHVTPEDLLEELSRRRCGALFARHIEFHTPYIAQFADYALLCRCIPYMNITEDDVRLIEERFPDNVGDILLHVNARSVHNINAAFTDEMIEDIVEARPEMASALYTTRPLDLCFLKRMLAEHRIPPVNSGLAAATPADAVEMLAQMRGVYDVRRTLDGLRHSVLCSETMKAFALERIRAGQVQEYLHYARDYLRDRVSDTGAFGPIFVDAATYLNVDNLSHAELSVIADFPGKFDAGFVWRKALEGGFGDVLGKLLRAMPVDAVTEDVCVSVVESGHRVPVTDMCVHTKRVAEACVRQNFPDVVDFLDTVSLSTLLAVGADLFASDHVFSTSWINDRPELAEEYVRRFAFSGSRMTRLLFGYALKPNTLKRVHDALCATEVLAPAVRESLGCLVSEGEMRLRSVEDVRRPRECEEPEEGYEQEIFSSEHSARLAVCLTAYAVPGLRGYATADLAITRHASGNVILQALRVNRADSAVNKVVDHAFDIARMASYGLFLIPDMFTPGWTPVLDLARGLPAGPPPVLKMERLSFSPSELVQYRGIGRFALGCETAVGPCSDHQMAMDALFRCLFVHITMGVRLVEQVDVVVLVRQIVNAFTDGLCTERFVEPVDFVEQELMELRAWAPDARTIESSRVCMRNTTLLCQQVCARLALYNNRGFRK</sequence>
<proteinExistence type="predicted"/>
<dbReference type="Pfam" id="PF04497">
    <property type="entry name" value="Pox_E2-like"/>
    <property type="match status" value="1"/>
</dbReference>
<organismHost>
    <name type="scientific">Ovis aries</name>
    <name type="common">Sheep</name>
    <dbReference type="NCBI Taxonomy" id="9940"/>
</organismHost>
<accession>A0A0F6N1L8</accession>
<dbReference type="Proteomes" id="UP000150883">
    <property type="component" value="Segment"/>
</dbReference>
<organism evidence="1 2">
    <name type="scientific">Orf virus</name>
    <name type="common">ORFV</name>
    <dbReference type="NCBI Taxonomy" id="10258"/>
    <lineage>
        <taxon>Viruses</taxon>
        <taxon>Varidnaviria</taxon>
        <taxon>Bamfordvirae</taxon>
        <taxon>Nucleocytoviricota</taxon>
        <taxon>Pokkesviricetes</taxon>
        <taxon>Chitovirales</taxon>
        <taxon>Poxviridae</taxon>
        <taxon>Chordopoxvirinae</taxon>
        <taxon>Parapoxvirus</taxon>
        <taxon>Parapoxvirus orf</taxon>
    </lineage>
</organism>
<organismHost>
    <name type="scientific">Homo sapiens</name>
    <name type="common">Human</name>
    <dbReference type="NCBI Taxonomy" id="9606"/>
</organismHost>
<dbReference type="PIRSF" id="PIRSF015692">
    <property type="entry name" value="VAC_E2L"/>
    <property type="match status" value="1"/>
</dbReference>
<evidence type="ECO:0000313" key="1">
    <source>
        <dbReference type="EMBL" id="AHZ33716.1"/>
    </source>
</evidence>
<reference evidence="1 2" key="1">
    <citation type="submission" date="2013-06" db="EMBL/GenBank/DDBJ databases">
        <title>Complete genome of orf virus NA1/11 and comparative genomic with other parapoxvirus.</title>
        <authorList>
            <person name="Li W."/>
            <person name="Hao W."/>
            <person name="Ning Z."/>
            <person name="Chi X."/>
            <person name="Tong C."/>
            <person name="Gao F."/>
            <person name="Song D."/>
            <person name="Li M."/>
            <person name="Luo S."/>
        </authorList>
    </citation>
    <scope>NUCLEOTIDE SEQUENCE [LARGE SCALE GENOMIC DNA]</scope>
    <source>
        <strain evidence="1">NA1/11</strain>
    </source>
</reference>